<evidence type="ECO:0000256" key="1">
    <source>
        <dbReference type="ARBA" id="ARBA00004651"/>
    </source>
</evidence>
<sequence>MFSFVISLIAIIFLIVSAVSSREKTLLALKTAGKTAAGILPFLLIIIVIIGFLLTFVPPHVIASLIGRRAGFWGVLIASIIGSILLVPHFVAAPLAASLLHQGAGIPAIAAFVTTLVMVGIVTMPMEMEVMGRKFTIWRNLLSFGFALLIALIMGALL</sequence>
<accession>A0A2M7S5C1</accession>
<feature type="transmembrane region" description="Helical" evidence="7">
    <location>
        <begin position="37"/>
        <end position="58"/>
    </location>
</feature>
<dbReference type="Proteomes" id="UP000229307">
    <property type="component" value="Unassembled WGS sequence"/>
</dbReference>
<protein>
    <submittedName>
        <fullName evidence="8">Permease</fullName>
    </submittedName>
</protein>
<dbReference type="GO" id="GO:0005886">
    <property type="term" value="C:plasma membrane"/>
    <property type="evidence" value="ECO:0007669"/>
    <property type="project" value="UniProtKB-SubCell"/>
</dbReference>
<proteinExistence type="inferred from homology"/>
<evidence type="ECO:0000256" key="7">
    <source>
        <dbReference type="SAM" id="Phobius"/>
    </source>
</evidence>
<name>A0A2M7S5C1_9BACT</name>
<keyword evidence="4 7" id="KW-0812">Transmembrane</keyword>
<evidence type="ECO:0000256" key="6">
    <source>
        <dbReference type="ARBA" id="ARBA00023136"/>
    </source>
</evidence>
<comment type="subcellular location">
    <subcellularLocation>
        <location evidence="1">Cell membrane</location>
        <topology evidence="1">Multi-pass membrane protein</topology>
    </subcellularLocation>
</comment>
<feature type="transmembrane region" description="Helical" evidence="7">
    <location>
        <begin position="137"/>
        <end position="157"/>
    </location>
</feature>
<gene>
    <name evidence="8" type="ORF">COY52_11785</name>
</gene>
<evidence type="ECO:0000313" key="8">
    <source>
        <dbReference type="EMBL" id="PIZ14629.1"/>
    </source>
</evidence>
<dbReference type="InterPro" id="IPR005524">
    <property type="entry name" value="DUF318"/>
</dbReference>
<evidence type="ECO:0000313" key="9">
    <source>
        <dbReference type="Proteomes" id="UP000229307"/>
    </source>
</evidence>
<dbReference type="AlphaFoldDB" id="A0A2M7S5C1"/>
<feature type="transmembrane region" description="Helical" evidence="7">
    <location>
        <begin position="104"/>
        <end position="125"/>
    </location>
</feature>
<evidence type="ECO:0000256" key="3">
    <source>
        <dbReference type="ARBA" id="ARBA00022475"/>
    </source>
</evidence>
<keyword evidence="6 7" id="KW-0472">Membrane</keyword>
<dbReference type="EMBL" id="PFMR01000322">
    <property type="protein sequence ID" value="PIZ14629.1"/>
    <property type="molecule type" value="Genomic_DNA"/>
</dbReference>
<comment type="similarity">
    <text evidence="2">Belongs to the UPF0718 family.</text>
</comment>
<dbReference type="Pfam" id="PF03773">
    <property type="entry name" value="ArsP_1"/>
    <property type="match status" value="1"/>
</dbReference>
<organism evidence="8 9">
    <name type="scientific">Candidatus Desantisbacteria bacterium CG_4_10_14_0_8_um_filter_48_22</name>
    <dbReference type="NCBI Taxonomy" id="1974543"/>
    <lineage>
        <taxon>Bacteria</taxon>
        <taxon>Candidatus Desantisiibacteriota</taxon>
    </lineage>
</organism>
<reference evidence="9" key="1">
    <citation type="submission" date="2017-09" db="EMBL/GenBank/DDBJ databases">
        <title>Depth-based differentiation of microbial function through sediment-hosted aquifers and enrichment of novel symbionts in the deep terrestrial subsurface.</title>
        <authorList>
            <person name="Probst A.J."/>
            <person name="Ladd B."/>
            <person name="Jarett J.K."/>
            <person name="Geller-Mcgrath D.E."/>
            <person name="Sieber C.M.K."/>
            <person name="Emerson J.B."/>
            <person name="Anantharaman K."/>
            <person name="Thomas B.C."/>
            <person name="Malmstrom R."/>
            <person name="Stieglmeier M."/>
            <person name="Klingl A."/>
            <person name="Woyke T."/>
            <person name="Ryan C.M."/>
            <person name="Banfield J.F."/>
        </authorList>
    </citation>
    <scope>NUCLEOTIDE SEQUENCE [LARGE SCALE GENOMIC DNA]</scope>
</reference>
<comment type="caution">
    <text evidence="8">The sequence shown here is derived from an EMBL/GenBank/DDBJ whole genome shotgun (WGS) entry which is preliminary data.</text>
</comment>
<keyword evidence="5 7" id="KW-1133">Transmembrane helix</keyword>
<evidence type="ECO:0000256" key="4">
    <source>
        <dbReference type="ARBA" id="ARBA00022692"/>
    </source>
</evidence>
<keyword evidence="3" id="KW-1003">Cell membrane</keyword>
<evidence type="ECO:0000256" key="5">
    <source>
        <dbReference type="ARBA" id="ARBA00022989"/>
    </source>
</evidence>
<evidence type="ECO:0000256" key="2">
    <source>
        <dbReference type="ARBA" id="ARBA00006386"/>
    </source>
</evidence>
<feature type="transmembrane region" description="Helical" evidence="7">
    <location>
        <begin position="70"/>
        <end position="92"/>
    </location>
</feature>